<accession>H2J5G7</accession>
<dbReference type="GO" id="GO:0010945">
    <property type="term" value="F:coenzyme A diphosphatase activity"/>
    <property type="evidence" value="ECO:0007669"/>
    <property type="project" value="InterPro"/>
</dbReference>
<name>H2J5G7_MARPK</name>
<evidence type="ECO:0000256" key="4">
    <source>
        <dbReference type="ARBA" id="ARBA00022801"/>
    </source>
</evidence>
<evidence type="ECO:0000256" key="6">
    <source>
        <dbReference type="ARBA" id="ARBA00023211"/>
    </source>
</evidence>
<dbReference type="InterPro" id="IPR000086">
    <property type="entry name" value="NUDIX_hydrolase_dom"/>
</dbReference>
<reference evidence="8 9" key="1">
    <citation type="journal article" date="2012" name="J. Bacteriol.">
        <title>Complete Genome Sequence of the Thermophilic, Piezophilic, Heterotrophic Bacterium Marinitoga piezophila KA3.</title>
        <authorList>
            <person name="Lucas S."/>
            <person name="Han J."/>
            <person name="Lapidus A."/>
            <person name="Cheng J.F."/>
            <person name="Goodwin L.A."/>
            <person name="Pitluck S."/>
            <person name="Peters L."/>
            <person name="Mikhailova N."/>
            <person name="Teshima H."/>
            <person name="Detter J.C."/>
            <person name="Han C."/>
            <person name="Tapia R."/>
            <person name="Land M."/>
            <person name="Hauser L."/>
            <person name="Kyrpides N.C."/>
            <person name="Ivanova N."/>
            <person name="Pagani I."/>
            <person name="Vannier P."/>
            <person name="Oger P."/>
            <person name="Bartlett D.H."/>
            <person name="Noll K.M."/>
            <person name="Woyke T."/>
            <person name="Jebbar M."/>
        </authorList>
    </citation>
    <scope>NUCLEOTIDE SEQUENCE [LARGE SCALE GENOMIC DNA]</scope>
    <source>
        <strain evidence="9">DSM 14283 / JCM 11233 / KA3</strain>
    </source>
</reference>
<gene>
    <name evidence="8" type="ordered locus">Marpi_1725</name>
</gene>
<dbReference type="STRING" id="443254.Marpi_1725"/>
<dbReference type="PANTHER" id="PTHR12992:SF11">
    <property type="entry name" value="MITOCHONDRIAL COENZYME A DIPHOSPHATASE NUDT8"/>
    <property type="match status" value="1"/>
</dbReference>
<dbReference type="OrthoDB" id="9802805at2"/>
<dbReference type="InterPro" id="IPR045121">
    <property type="entry name" value="CoAse"/>
</dbReference>
<evidence type="ECO:0000256" key="3">
    <source>
        <dbReference type="ARBA" id="ARBA00022723"/>
    </source>
</evidence>
<dbReference type="Proteomes" id="UP000007161">
    <property type="component" value="Chromosome"/>
</dbReference>
<evidence type="ECO:0000313" key="9">
    <source>
        <dbReference type="Proteomes" id="UP000007161"/>
    </source>
</evidence>
<protein>
    <submittedName>
        <fullName evidence="8">ADP-ribose pyrophosphatase</fullName>
    </submittedName>
</protein>
<dbReference type="AlphaFoldDB" id="H2J5G7"/>
<dbReference type="PROSITE" id="PS51462">
    <property type="entry name" value="NUDIX"/>
    <property type="match status" value="1"/>
</dbReference>
<comment type="cofactor">
    <cofactor evidence="2">
        <name>Mg(2+)</name>
        <dbReference type="ChEBI" id="CHEBI:18420"/>
    </cofactor>
</comment>
<evidence type="ECO:0000259" key="7">
    <source>
        <dbReference type="PROSITE" id="PS51462"/>
    </source>
</evidence>
<dbReference type="eggNOG" id="COG0494">
    <property type="taxonomic scope" value="Bacteria"/>
</dbReference>
<dbReference type="PANTHER" id="PTHR12992">
    <property type="entry name" value="NUDIX HYDROLASE"/>
    <property type="match status" value="1"/>
</dbReference>
<dbReference type="Gene3D" id="3.90.79.10">
    <property type="entry name" value="Nucleoside Triphosphate Pyrophosphohydrolase"/>
    <property type="match status" value="1"/>
</dbReference>
<dbReference type="PROSITE" id="PS00893">
    <property type="entry name" value="NUDIX_BOX"/>
    <property type="match status" value="1"/>
</dbReference>
<dbReference type="InterPro" id="IPR020084">
    <property type="entry name" value="NUDIX_hydrolase_CS"/>
</dbReference>
<keyword evidence="9" id="KW-1185">Reference proteome</keyword>
<keyword evidence="4" id="KW-0378">Hydrolase</keyword>
<dbReference type="CDD" id="cd03426">
    <property type="entry name" value="NUDIX_CoAse_Nudt7"/>
    <property type="match status" value="1"/>
</dbReference>
<keyword evidence="3" id="KW-0479">Metal-binding</keyword>
<comment type="cofactor">
    <cofactor evidence="1">
        <name>Mn(2+)</name>
        <dbReference type="ChEBI" id="CHEBI:29035"/>
    </cofactor>
</comment>
<organism evidence="8 9">
    <name type="scientific">Marinitoga piezophila (strain DSM 14283 / JCM 11233 / KA3)</name>
    <dbReference type="NCBI Taxonomy" id="443254"/>
    <lineage>
        <taxon>Bacteria</taxon>
        <taxon>Thermotogati</taxon>
        <taxon>Thermotogota</taxon>
        <taxon>Thermotogae</taxon>
        <taxon>Petrotogales</taxon>
        <taxon>Petrotogaceae</taxon>
        <taxon>Marinitoga</taxon>
    </lineage>
</organism>
<evidence type="ECO:0000256" key="5">
    <source>
        <dbReference type="ARBA" id="ARBA00022842"/>
    </source>
</evidence>
<dbReference type="SUPFAM" id="SSF55811">
    <property type="entry name" value="Nudix"/>
    <property type="match status" value="1"/>
</dbReference>
<keyword evidence="5" id="KW-0460">Magnesium</keyword>
<evidence type="ECO:0000256" key="1">
    <source>
        <dbReference type="ARBA" id="ARBA00001936"/>
    </source>
</evidence>
<dbReference type="GO" id="GO:0046872">
    <property type="term" value="F:metal ion binding"/>
    <property type="evidence" value="ECO:0007669"/>
    <property type="project" value="UniProtKB-KW"/>
</dbReference>
<proteinExistence type="predicted"/>
<evidence type="ECO:0000256" key="2">
    <source>
        <dbReference type="ARBA" id="ARBA00001946"/>
    </source>
</evidence>
<dbReference type="HOGENOM" id="CLU_040940_5_2_0"/>
<dbReference type="EMBL" id="CP003257">
    <property type="protein sequence ID" value="AEX86111.1"/>
    <property type="molecule type" value="Genomic_DNA"/>
</dbReference>
<sequence>MNIEKIKNIYKDYKPDLISEFKRFAVTIPLVEIDNEVNIVFEIRADHLPQPREVSLPGGAVEKGEEIYDAALRELNEELGIKKEKVRLISQLDYFTTPFNFVIYPFLIEIKDFDISDIRPNEEVKEYFFVPLKFFLNNEPLKYKVNIKMEPPEDYPYHLIPNGKNYNWRKGYYKTLFYLYENKIIWGLTARIIDDFKNTLKIFSLTF</sequence>
<reference evidence="9" key="2">
    <citation type="submission" date="2012-01" db="EMBL/GenBank/DDBJ databases">
        <title>Complete sequence of chromosome of Marinitoga piezophila KA3.</title>
        <authorList>
            <person name="Lucas S."/>
            <person name="Han J."/>
            <person name="Lapidus A."/>
            <person name="Cheng J.-F."/>
            <person name="Goodwin L."/>
            <person name="Pitluck S."/>
            <person name="Peters L."/>
            <person name="Mikhailova N."/>
            <person name="Teshima H."/>
            <person name="Detter J.C."/>
            <person name="Han C."/>
            <person name="Tapia R."/>
            <person name="Land M."/>
            <person name="Hauser L."/>
            <person name="Kyrpides N."/>
            <person name="Ivanova N."/>
            <person name="Pagani I."/>
            <person name="Jebbar M."/>
            <person name="Vannier P."/>
            <person name="Oger P."/>
            <person name="Cario A."/>
            <person name="Bartlett D."/>
            <person name="Noll K.M."/>
            <person name="Woyke T."/>
        </authorList>
    </citation>
    <scope>NUCLEOTIDE SEQUENCE [LARGE SCALE GENOMIC DNA]</scope>
    <source>
        <strain evidence="9">DSM 14283 / JCM 11233 / KA3</strain>
    </source>
</reference>
<dbReference type="RefSeq" id="WP_014297182.1">
    <property type="nucleotide sequence ID" value="NC_016751.1"/>
</dbReference>
<dbReference type="KEGG" id="mpz:Marpi_1725"/>
<keyword evidence="6" id="KW-0464">Manganese</keyword>
<dbReference type="InterPro" id="IPR015797">
    <property type="entry name" value="NUDIX_hydrolase-like_dom_sf"/>
</dbReference>
<evidence type="ECO:0000313" key="8">
    <source>
        <dbReference type="EMBL" id="AEX86111.1"/>
    </source>
</evidence>
<feature type="domain" description="Nudix hydrolase" evidence="7">
    <location>
        <begin position="21"/>
        <end position="153"/>
    </location>
</feature>
<dbReference type="Pfam" id="PF00293">
    <property type="entry name" value="NUDIX"/>
    <property type="match status" value="1"/>
</dbReference>